<dbReference type="GO" id="GO:0032259">
    <property type="term" value="P:methylation"/>
    <property type="evidence" value="ECO:0007669"/>
    <property type="project" value="UniProtKB-KW"/>
</dbReference>
<evidence type="ECO:0000313" key="9">
    <source>
        <dbReference type="EMBL" id="SMX74699.1"/>
    </source>
</evidence>
<dbReference type="AlphaFoldDB" id="A0A2H1IHL9"/>
<sequence>MPEAAHSNQFTSSSATDGAGGVTPGNATGGNATAGGGTAGGSAPTGAASAEQPAPYGGPVSAPAAPPRRIRTLDLIKAKAEGRRWAMLTSYDQYTAALFEQAGVEALLIGDSAANNVYGHATTLPVTVDELIPLARAVASATSRALIVADLPFGSYEVSDEQAVAAAVRFMKEAGVHAVKLEGGARMASRIKAITTAGIPVMAHIGFTPQAEHNLGGYKVQGRGDAGGALLDDARAVAEAGAFSVVMEMVPSGLAGQVTAELTIPTVGIGAGADCDAQVLVWQDMAGLRTGRAPRFVKRYADLHSVLTEAVGTYVDEVKSGVFPEPERSFD</sequence>
<comment type="pathway">
    <text evidence="1 7">Cofactor biosynthesis; (R)-pantothenate biosynthesis; (R)-pantoate from 3-methyl-2-oxobutanoate: step 1/2.</text>
</comment>
<dbReference type="HAMAP" id="MF_00156">
    <property type="entry name" value="PanB"/>
    <property type="match status" value="1"/>
</dbReference>
<evidence type="ECO:0000256" key="5">
    <source>
        <dbReference type="ARBA" id="ARBA00022679"/>
    </source>
</evidence>
<dbReference type="GO" id="GO:0008168">
    <property type="term" value="F:methyltransferase activity"/>
    <property type="evidence" value="ECO:0007669"/>
    <property type="project" value="UniProtKB-KW"/>
</dbReference>
<gene>
    <name evidence="7" type="primary">panB</name>
    <name evidence="9" type="ORF">BLIN9172_01089</name>
</gene>
<comment type="similarity">
    <text evidence="2 7">Belongs to the PanB family.</text>
</comment>
<evidence type="ECO:0000256" key="6">
    <source>
        <dbReference type="ARBA" id="ARBA00056497"/>
    </source>
</evidence>
<feature type="compositionally biased region" description="Polar residues" evidence="8">
    <location>
        <begin position="1"/>
        <end position="16"/>
    </location>
</feature>
<keyword evidence="5 7" id="KW-0808">Transferase</keyword>
<proteinExistence type="inferred from homology"/>
<feature type="region of interest" description="Disordered" evidence="8">
    <location>
        <begin position="1"/>
        <end position="65"/>
    </location>
</feature>
<evidence type="ECO:0000256" key="7">
    <source>
        <dbReference type="HAMAP-Rule" id="MF_00156"/>
    </source>
</evidence>
<comment type="function">
    <text evidence="6 7">Catalyzes the reversible reaction in which hydroxymethyl group from 5,10-methylenetetrahydrofolate is transferred onto alpha-ketoisovalerate to form ketopantoate.</text>
</comment>
<dbReference type="FunFam" id="3.20.20.60:FF:000003">
    <property type="entry name" value="3-methyl-2-oxobutanoate hydroxymethyltransferase"/>
    <property type="match status" value="1"/>
</dbReference>
<feature type="active site" description="Proton acceptor" evidence="7">
    <location>
        <position position="248"/>
    </location>
</feature>
<dbReference type="Proteomes" id="UP000234641">
    <property type="component" value="Unassembled WGS sequence"/>
</dbReference>
<dbReference type="EC" id="2.1.2.11" evidence="7"/>
<organism evidence="9 10">
    <name type="scientific">Brevibacterium linens ATCC 9172</name>
    <dbReference type="NCBI Taxonomy" id="1255617"/>
    <lineage>
        <taxon>Bacteria</taxon>
        <taxon>Bacillati</taxon>
        <taxon>Actinomycetota</taxon>
        <taxon>Actinomycetes</taxon>
        <taxon>Micrococcales</taxon>
        <taxon>Brevibacteriaceae</taxon>
        <taxon>Brevibacterium</taxon>
    </lineage>
</organism>
<feature type="compositionally biased region" description="Low complexity" evidence="8">
    <location>
        <begin position="41"/>
        <end position="50"/>
    </location>
</feature>
<evidence type="ECO:0000313" key="10">
    <source>
        <dbReference type="Proteomes" id="UP000234641"/>
    </source>
</evidence>
<comment type="subcellular location">
    <subcellularLocation>
        <location evidence="7">Cytoplasm</location>
    </subcellularLocation>
</comment>
<feature type="binding site" evidence="7">
    <location>
        <position position="182"/>
    </location>
    <ligand>
        <name>Mg(2+)</name>
        <dbReference type="ChEBI" id="CHEBI:18420"/>
    </ligand>
</feature>
<feature type="binding site" evidence="7">
    <location>
        <begin position="111"/>
        <end position="112"/>
    </location>
    <ligand>
        <name>3-methyl-2-oxobutanoate</name>
        <dbReference type="ChEBI" id="CHEBI:11851"/>
    </ligand>
</feature>
<dbReference type="CDD" id="cd06557">
    <property type="entry name" value="KPHMT-like"/>
    <property type="match status" value="1"/>
</dbReference>
<evidence type="ECO:0000256" key="2">
    <source>
        <dbReference type="ARBA" id="ARBA00008676"/>
    </source>
</evidence>
<comment type="subunit">
    <text evidence="3 7">Homodecamer; pentamer of dimers.</text>
</comment>
<dbReference type="PANTHER" id="PTHR20881">
    <property type="entry name" value="3-METHYL-2-OXOBUTANOATE HYDROXYMETHYLTRANSFERASE"/>
    <property type="match status" value="1"/>
</dbReference>
<dbReference type="RefSeq" id="WP_101554137.1">
    <property type="nucleotide sequence ID" value="NZ_FXYY01000004.1"/>
</dbReference>
<accession>A0A2H1IHL9</accession>
<keyword evidence="7" id="KW-0479">Metal-binding</keyword>
<comment type="catalytic activity">
    <reaction evidence="7">
        <text>(6R)-5,10-methylene-5,6,7,8-tetrahydrofolate + 3-methyl-2-oxobutanoate + H2O = 2-dehydropantoate + (6S)-5,6,7,8-tetrahydrofolate</text>
        <dbReference type="Rhea" id="RHEA:11824"/>
        <dbReference type="ChEBI" id="CHEBI:11561"/>
        <dbReference type="ChEBI" id="CHEBI:11851"/>
        <dbReference type="ChEBI" id="CHEBI:15377"/>
        <dbReference type="ChEBI" id="CHEBI:15636"/>
        <dbReference type="ChEBI" id="CHEBI:57453"/>
        <dbReference type="EC" id="2.1.2.11"/>
    </reaction>
</comment>
<keyword evidence="7" id="KW-0460">Magnesium</keyword>
<protein>
    <recommendedName>
        <fullName evidence="7">3-methyl-2-oxobutanoate hydroxymethyltransferase</fullName>
        <ecNumber evidence="7">2.1.2.11</ecNumber>
    </recommendedName>
    <alternativeName>
        <fullName evidence="7">Ketopantoate hydroxymethyltransferase</fullName>
        <shortName evidence="7">KPHMT</shortName>
    </alternativeName>
</protein>
<dbReference type="Pfam" id="PF02548">
    <property type="entry name" value="Pantoate_transf"/>
    <property type="match status" value="1"/>
</dbReference>
<dbReference type="InterPro" id="IPR003700">
    <property type="entry name" value="Pantoate_hydroxy_MeTrfase"/>
</dbReference>
<dbReference type="Gene3D" id="3.20.20.60">
    <property type="entry name" value="Phosphoenolpyruvate-binding domains"/>
    <property type="match status" value="1"/>
</dbReference>
<evidence type="ECO:0000256" key="3">
    <source>
        <dbReference type="ARBA" id="ARBA00011424"/>
    </source>
</evidence>
<dbReference type="InterPro" id="IPR015813">
    <property type="entry name" value="Pyrv/PenolPyrv_kinase-like_dom"/>
</dbReference>
<feature type="binding site" evidence="7">
    <location>
        <position position="150"/>
    </location>
    <ligand>
        <name>Mg(2+)</name>
        <dbReference type="ChEBI" id="CHEBI:18420"/>
    </ligand>
</feature>
<evidence type="ECO:0000256" key="8">
    <source>
        <dbReference type="SAM" id="MobiDB-lite"/>
    </source>
</evidence>
<keyword evidence="9" id="KW-0489">Methyltransferase</keyword>
<dbReference type="EMBL" id="FXYY01000004">
    <property type="protein sequence ID" value="SMX74699.1"/>
    <property type="molecule type" value="Genomic_DNA"/>
</dbReference>
<dbReference type="GO" id="GO:0015940">
    <property type="term" value="P:pantothenate biosynthetic process"/>
    <property type="evidence" value="ECO:0007669"/>
    <property type="project" value="UniProtKB-UniRule"/>
</dbReference>
<comment type="cofactor">
    <cofactor evidence="7">
        <name>Mg(2+)</name>
        <dbReference type="ChEBI" id="CHEBI:18420"/>
    </cofactor>
    <text evidence="7">Binds 1 Mg(2+) ion per subunit.</text>
</comment>
<feature type="binding site" evidence="7">
    <location>
        <position position="180"/>
    </location>
    <ligand>
        <name>3-methyl-2-oxobutanoate</name>
        <dbReference type="ChEBI" id="CHEBI:11851"/>
    </ligand>
</feature>
<reference evidence="9 10" key="1">
    <citation type="submission" date="2017-03" db="EMBL/GenBank/DDBJ databases">
        <authorList>
            <person name="Afonso C.L."/>
            <person name="Miller P.J."/>
            <person name="Scott M.A."/>
            <person name="Spackman E."/>
            <person name="Goraichik I."/>
            <person name="Dimitrov K.M."/>
            <person name="Suarez D.L."/>
            <person name="Swayne D.E."/>
        </authorList>
    </citation>
    <scope>NUCLEOTIDE SEQUENCE [LARGE SCALE GENOMIC DNA]</scope>
    <source>
        <strain evidence="9 10">ATCC 9172</strain>
    </source>
</reference>
<keyword evidence="7" id="KW-0963">Cytoplasm</keyword>
<dbReference type="GO" id="GO:0003864">
    <property type="term" value="F:3-methyl-2-oxobutanoate hydroxymethyltransferase activity"/>
    <property type="evidence" value="ECO:0007669"/>
    <property type="project" value="UniProtKB-UniRule"/>
</dbReference>
<dbReference type="PANTHER" id="PTHR20881:SF0">
    <property type="entry name" value="3-METHYL-2-OXOBUTANOATE HYDROXYMETHYLTRANSFERASE"/>
    <property type="match status" value="1"/>
</dbReference>
<dbReference type="NCBIfam" id="NF001452">
    <property type="entry name" value="PRK00311.1"/>
    <property type="match status" value="1"/>
</dbReference>
<dbReference type="SUPFAM" id="SSF51621">
    <property type="entry name" value="Phosphoenolpyruvate/pyruvate domain"/>
    <property type="match status" value="1"/>
</dbReference>
<dbReference type="UniPathway" id="UPA00028">
    <property type="reaction ID" value="UER00003"/>
</dbReference>
<dbReference type="InterPro" id="IPR040442">
    <property type="entry name" value="Pyrv_kinase-like_dom_sf"/>
</dbReference>
<dbReference type="GO" id="GO:0005737">
    <property type="term" value="C:cytoplasm"/>
    <property type="evidence" value="ECO:0007669"/>
    <property type="project" value="UniProtKB-SubCell"/>
</dbReference>
<evidence type="ECO:0000256" key="1">
    <source>
        <dbReference type="ARBA" id="ARBA00005033"/>
    </source>
</evidence>
<feature type="binding site" evidence="7">
    <location>
        <position position="111"/>
    </location>
    <ligand>
        <name>Mg(2+)</name>
        <dbReference type="ChEBI" id="CHEBI:18420"/>
    </ligand>
</feature>
<feature type="binding site" evidence="7">
    <location>
        <position position="150"/>
    </location>
    <ligand>
        <name>3-methyl-2-oxobutanoate</name>
        <dbReference type="ChEBI" id="CHEBI:11851"/>
    </ligand>
</feature>
<dbReference type="NCBIfam" id="TIGR00222">
    <property type="entry name" value="panB"/>
    <property type="match status" value="1"/>
</dbReference>
<dbReference type="GO" id="GO:0000287">
    <property type="term" value="F:magnesium ion binding"/>
    <property type="evidence" value="ECO:0007669"/>
    <property type="project" value="TreeGrafter"/>
</dbReference>
<keyword evidence="4 7" id="KW-0566">Pantothenate biosynthesis</keyword>
<evidence type="ECO:0000256" key="4">
    <source>
        <dbReference type="ARBA" id="ARBA00022655"/>
    </source>
</evidence>
<name>A0A2H1IHL9_BRELN</name>